<name>A0A8S2NN62_9BILA</name>
<evidence type="ECO:0000313" key="2">
    <source>
        <dbReference type="Proteomes" id="UP000681722"/>
    </source>
</evidence>
<evidence type="ECO:0000313" key="1">
    <source>
        <dbReference type="EMBL" id="CAF4010014.1"/>
    </source>
</evidence>
<sequence length="31" mass="3451">QVQAPPAQVQERQLRQVQAPQAQVQARQVGL</sequence>
<gene>
    <name evidence="1" type="ORF">SRO942_LOCUS25894</name>
</gene>
<proteinExistence type="predicted"/>
<dbReference type="Proteomes" id="UP000681722">
    <property type="component" value="Unassembled WGS sequence"/>
</dbReference>
<reference evidence="1" key="1">
    <citation type="submission" date="2021-02" db="EMBL/GenBank/DDBJ databases">
        <authorList>
            <person name="Nowell W R."/>
        </authorList>
    </citation>
    <scope>NUCLEOTIDE SEQUENCE</scope>
</reference>
<accession>A0A8S2NN62</accession>
<dbReference type="AlphaFoldDB" id="A0A8S2NN62"/>
<protein>
    <submittedName>
        <fullName evidence="1">Uncharacterized protein</fullName>
    </submittedName>
</protein>
<comment type="caution">
    <text evidence="1">The sequence shown here is derived from an EMBL/GenBank/DDBJ whole genome shotgun (WGS) entry which is preliminary data.</text>
</comment>
<dbReference type="EMBL" id="CAJOBC010011919">
    <property type="protein sequence ID" value="CAF4010014.1"/>
    <property type="molecule type" value="Genomic_DNA"/>
</dbReference>
<feature type="non-terminal residue" evidence="1">
    <location>
        <position position="1"/>
    </location>
</feature>
<organism evidence="1 2">
    <name type="scientific">Didymodactylos carnosus</name>
    <dbReference type="NCBI Taxonomy" id="1234261"/>
    <lineage>
        <taxon>Eukaryota</taxon>
        <taxon>Metazoa</taxon>
        <taxon>Spiralia</taxon>
        <taxon>Gnathifera</taxon>
        <taxon>Rotifera</taxon>
        <taxon>Eurotatoria</taxon>
        <taxon>Bdelloidea</taxon>
        <taxon>Philodinida</taxon>
        <taxon>Philodinidae</taxon>
        <taxon>Didymodactylos</taxon>
    </lineage>
</organism>